<proteinExistence type="inferred from homology"/>
<dbReference type="InterPro" id="IPR036155">
    <property type="entry name" value="Crypto/Photolyase_N_sf"/>
</dbReference>
<dbReference type="EMBL" id="CP030104">
    <property type="protein sequence ID" value="AWX43258.1"/>
    <property type="molecule type" value="Genomic_DNA"/>
</dbReference>
<dbReference type="Proteomes" id="UP000248536">
    <property type="component" value="Chromosome"/>
</dbReference>
<dbReference type="InterPro" id="IPR005101">
    <property type="entry name" value="Cryptochr/Photolyase_FAD-bd"/>
</dbReference>
<dbReference type="KEGG" id="spon:HME9304_00245"/>
<dbReference type="PANTHER" id="PTHR11455">
    <property type="entry name" value="CRYPTOCHROME"/>
    <property type="match status" value="1"/>
</dbReference>
<feature type="binding site" evidence="6">
    <location>
        <begin position="244"/>
        <end position="248"/>
    </location>
    <ligand>
        <name>FAD</name>
        <dbReference type="ChEBI" id="CHEBI:57692"/>
    </ligand>
</feature>
<feature type="binding site" evidence="6">
    <location>
        <begin position="284"/>
        <end position="291"/>
    </location>
    <ligand>
        <name>FAD</name>
        <dbReference type="ChEBI" id="CHEBI:57692"/>
    </ligand>
</feature>
<evidence type="ECO:0000256" key="2">
    <source>
        <dbReference type="ARBA" id="ARBA00017881"/>
    </source>
</evidence>
<dbReference type="PROSITE" id="PS51645">
    <property type="entry name" value="PHR_CRY_ALPHA_BETA"/>
    <property type="match status" value="1"/>
</dbReference>
<organism evidence="9 10">
    <name type="scientific">Flagellimonas maritima</name>
    <dbReference type="NCBI Taxonomy" id="1383885"/>
    <lineage>
        <taxon>Bacteria</taxon>
        <taxon>Pseudomonadati</taxon>
        <taxon>Bacteroidota</taxon>
        <taxon>Flavobacteriia</taxon>
        <taxon>Flavobacteriales</taxon>
        <taxon>Flavobacteriaceae</taxon>
        <taxon>Flagellimonas</taxon>
    </lineage>
</organism>
<dbReference type="Gene3D" id="1.10.579.10">
    <property type="entry name" value="DNA Cyclobutane Dipyrimidine Photolyase, subunit A, domain 3"/>
    <property type="match status" value="1"/>
</dbReference>
<dbReference type="PANTHER" id="PTHR11455:SF22">
    <property type="entry name" value="CRYPTOCHROME DASH"/>
    <property type="match status" value="1"/>
</dbReference>
<reference evidence="9 10" key="1">
    <citation type="submission" date="2018-06" db="EMBL/GenBank/DDBJ databases">
        <title>Spongiibacterium sp. HME9304 Genome sequencing and assembly.</title>
        <authorList>
            <person name="Kang H."/>
            <person name="Kim H."/>
            <person name="Joh K."/>
        </authorList>
    </citation>
    <scope>NUCLEOTIDE SEQUENCE [LARGE SCALE GENOMIC DNA]</scope>
    <source>
        <strain evidence="9 10">HME9304</strain>
    </source>
</reference>
<dbReference type="NCBIfam" id="TIGR02765">
    <property type="entry name" value="crypto_DASH"/>
    <property type="match status" value="1"/>
</dbReference>
<feature type="domain" description="Photolyase/cryptochrome alpha/beta" evidence="8">
    <location>
        <begin position="2"/>
        <end position="135"/>
    </location>
</feature>
<dbReference type="AlphaFoldDB" id="A0A2Z4LPE7"/>
<protein>
    <recommendedName>
        <fullName evidence="2 7">Cryptochrome DASH</fullName>
    </recommendedName>
</protein>
<dbReference type="Pfam" id="PF00875">
    <property type="entry name" value="DNA_photolyase"/>
    <property type="match status" value="1"/>
</dbReference>
<dbReference type="InterPro" id="IPR006050">
    <property type="entry name" value="DNA_photolyase_N"/>
</dbReference>
<sequence>MGNILLWFKNDLRLHDNESLVEAVNSGKKILPVYIFTPSLYQELSIGFKKTDFLRFEFSKQCVLDLRRNLRNIGGNLMILVGEPQSLLPDLVREHDCDTIIAEQEFATEELNQIAAIDKALPKNCCFKFYWGRTLYHIDDIPYKIKEIPLTSKAYRINTSKKSTVREPLKIPERCNFLDIPDESWGNVPDTDSLNFNQKPDMDTPYVKGGETKALERLEHYLFETEQLSSYRWTRNRSLGMDYSSKFSPYLALGCLSPRTIYKAVKRYEKTVKKNQSTWWMVFELVWRDYFTFKLMRFQNKVYKTEGFTNKTMEFTNNQNLFDRWCAGTTGIPFVDAHMRQLNKTGFMSNRGRVNCASFLVHDYMVDWTWGASYFESKLIDYDVASNWMNWHVQAYQIWYTNPVNQALKYRAQEFIRKWIPELGSLDDRNILIPWETEVKNYPKPDKVFKKWTRAINKIKALEVDNS</sequence>
<evidence type="ECO:0000256" key="7">
    <source>
        <dbReference type="RuleBase" id="RU367151"/>
    </source>
</evidence>
<evidence type="ECO:0000256" key="6">
    <source>
        <dbReference type="PIRSR" id="PIRSR602081-1"/>
    </source>
</evidence>
<dbReference type="OrthoDB" id="9772484at2"/>
<dbReference type="Gene3D" id="1.25.40.80">
    <property type="match status" value="1"/>
</dbReference>
<evidence type="ECO:0000259" key="8">
    <source>
        <dbReference type="PROSITE" id="PS51645"/>
    </source>
</evidence>
<keyword evidence="9" id="KW-0456">Lyase</keyword>
<dbReference type="GO" id="GO:0003677">
    <property type="term" value="F:DNA binding"/>
    <property type="evidence" value="ECO:0007669"/>
    <property type="project" value="TreeGrafter"/>
</dbReference>
<dbReference type="InterPro" id="IPR036134">
    <property type="entry name" value="Crypto/Photolyase_FAD-like_sf"/>
</dbReference>
<comment type="cofactor">
    <cofactor evidence="6 7">
        <name>FAD</name>
        <dbReference type="ChEBI" id="CHEBI:57692"/>
    </cofactor>
    <text evidence="6 7">Binds 1 FAD per subunit.</text>
</comment>
<dbReference type="Gene3D" id="3.40.50.620">
    <property type="entry name" value="HUPs"/>
    <property type="match status" value="1"/>
</dbReference>
<dbReference type="GO" id="GO:0071949">
    <property type="term" value="F:FAD binding"/>
    <property type="evidence" value="ECO:0007669"/>
    <property type="project" value="TreeGrafter"/>
</dbReference>
<evidence type="ECO:0000313" key="10">
    <source>
        <dbReference type="Proteomes" id="UP000248536"/>
    </source>
</evidence>
<keyword evidence="5 7" id="KW-0157">Chromophore</keyword>
<dbReference type="InterPro" id="IPR014133">
    <property type="entry name" value="Cry_DASH"/>
</dbReference>
<comment type="cofactor">
    <cofactor evidence="7">
        <name>(6R)-5,10-methylene-5,6,7,8-tetrahydrofolate</name>
        <dbReference type="ChEBI" id="CHEBI:15636"/>
    </cofactor>
    <text evidence="7">Binds 1 5,10-methenyltetrahydrofolate (MTHF) per subunit.</text>
</comment>
<keyword evidence="3 6" id="KW-0285">Flavoprotein</keyword>
<dbReference type="InterPro" id="IPR014729">
    <property type="entry name" value="Rossmann-like_a/b/a_fold"/>
</dbReference>
<comment type="similarity">
    <text evidence="1 7">Belongs to the DNA photolyase class-1 family.</text>
</comment>
<evidence type="ECO:0000256" key="1">
    <source>
        <dbReference type="ARBA" id="ARBA00005862"/>
    </source>
</evidence>
<accession>A0A2Z4LPE7</accession>
<dbReference type="InterPro" id="IPR002081">
    <property type="entry name" value="Cryptochrome/DNA_photolyase_1"/>
</dbReference>
<feature type="binding site" evidence="6">
    <location>
        <begin position="381"/>
        <end position="383"/>
    </location>
    <ligand>
        <name>FAD</name>
        <dbReference type="ChEBI" id="CHEBI:57692"/>
    </ligand>
</feature>
<keyword evidence="10" id="KW-1185">Reference proteome</keyword>
<keyword evidence="4 6" id="KW-0274">FAD</keyword>
<evidence type="ECO:0000313" key="9">
    <source>
        <dbReference type="EMBL" id="AWX43258.1"/>
    </source>
</evidence>
<dbReference type="SUPFAM" id="SSF52425">
    <property type="entry name" value="Cryptochrome/photolyase, N-terminal domain"/>
    <property type="match status" value="1"/>
</dbReference>
<dbReference type="RefSeq" id="WP_112376854.1">
    <property type="nucleotide sequence ID" value="NZ_CP030104.1"/>
</dbReference>
<name>A0A2Z4LPE7_9FLAO</name>
<comment type="function">
    <text evidence="7">May have a photoreceptor function.</text>
</comment>
<dbReference type="GO" id="GO:0003904">
    <property type="term" value="F:deoxyribodipyrimidine photo-lyase activity"/>
    <property type="evidence" value="ECO:0007669"/>
    <property type="project" value="TreeGrafter"/>
</dbReference>
<dbReference type="SUPFAM" id="SSF48173">
    <property type="entry name" value="Cryptochrome/photolyase FAD-binding domain"/>
    <property type="match status" value="1"/>
</dbReference>
<dbReference type="GO" id="GO:0000719">
    <property type="term" value="P:photoreactive repair"/>
    <property type="evidence" value="ECO:0007669"/>
    <property type="project" value="TreeGrafter"/>
</dbReference>
<evidence type="ECO:0000256" key="4">
    <source>
        <dbReference type="ARBA" id="ARBA00022827"/>
    </source>
</evidence>
<evidence type="ECO:0000256" key="3">
    <source>
        <dbReference type="ARBA" id="ARBA00022630"/>
    </source>
</evidence>
<gene>
    <name evidence="9" type="primary">phrB</name>
    <name evidence="9" type="ORF">HME9304_00245</name>
</gene>
<dbReference type="Pfam" id="PF03441">
    <property type="entry name" value="FAD_binding_7"/>
    <property type="match status" value="1"/>
</dbReference>
<dbReference type="PRINTS" id="PR00147">
    <property type="entry name" value="DNAPHOTLYASE"/>
</dbReference>
<feature type="binding site" evidence="6">
    <location>
        <position position="231"/>
    </location>
    <ligand>
        <name>FAD</name>
        <dbReference type="ChEBI" id="CHEBI:57692"/>
    </ligand>
</feature>
<evidence type="ECO:0000256" key="5">
    <source>
        <dbReference type="ARBA" id="ARBA00022991"/>
    </source>
</evidence>